<organism evidence="10 11">
    <name type="scientific">Paracoccus denitrificans</name>
    <dbReference type="NCBI Taxonomy" id="266"/>
    <lineage>
        <taxon>Bacteria</taxon>
        <taxon>Pseudomonadati</taxon>
        <taxon>Pseudomonadota</taxon>
        <taxon>Alphaproteobacteria</taxon>
        <taxon>Rhodobacterales</taxon>
        <taxon>Paracoccaceae</taxon>
        <taxon>Paracoccus</taxon>
    </lineage>
</organism>
<dbReference type="NCBIfam" id="TIGR01549">
    <property type="entry name" value="HAD-SF-IA-v1"/>
    <property type="match status" value="1"/>
</dbReference>
<dbReference type="GO" id="GO:0005829">
    <property type="term" value="C:cytosol"/>
    <property type="evidence" value="ECO:0007669"/>
    <property type="project" value="TreeGrafter"/>
</dbReference>
<comment type="cofactor">
    <cofactor evidence="2">
        <name>Mg(2+)</name>
        <dbReference type="ChEBI" id="CHEBI:18420"/>
    </cofactor>
</comment>
<dbReference type="PANTHER" id="PTHR43434">
    <property type="entry name" value="PHOSPHOGLYCOLATE PHOSPHATASE"/>
    <property type="match status" value="1"/>
</dbReference>
<dbReference type="EMBL" id="VAFL01000014">
    <property type="protein sequence ID" value="TKW65325.1"/>
    <property type="molecule type" value="Genomic_DNA"/>
</dbReference>
<comment type="catalytic activity">
    <reaction evidence="1">
        <text>2-phosphoglycolate + H2O = glycolate + phosphate</text>
        <dbReference type="Rhea" id="RHEA:14369"/>
        <dbReference type="ChEBI" id="CHEBI:15377"/>
        <dbReference type="ChEBI" id="CHEBI:29805"/>
        <dbReference type="ChEBI" id="CHEBI:43474"/>
        <dbReference type="ChEBI" id="CHEBI:58033"/>
        <dbReference type="EC" id="3.1.3.18"/>
    </reaction>
</comment>
<evidence type="ECO:0000256" key="4">
    <source>
        <dbReference type="ARBA" id="ARBA00006171"/>
    </source>
</evidence>
<dbReference type="GO" id="GO:0006281">
    <property type="term" value="P:DNA repair"/>
    <property type="evidence" value="ECO:0007669"/>
    <property type="project" value="TreeGrafter"/>
</dbReference>
<evidence type="ECO:0000256" key="1">
    <source>
        <dbReference type="ARBA" id="ARBA00000830"/>
    </source>
</evidence>
<keyword evidence="8" id="KW-0460">Magnesium</keyword>
<dbReference type="NCBIfam" id="TIGR01449">
    <property type="entry name" value="PGP_bact"/>
    <property type="match status" value="1"/>
</dbReference>
<dbReference type="InterPro" id="IPR023214">
    <property type="entry name" value="HAD_sf"/>
</dbReference>
<dbReference type="GO" id="GO:0005975">
    <property type="term" value="P:carbohydrate metabolic process"/>
    <property type="evidence" value="ECO:0007669"/>
    <property type="project" value="InterPro"/>
</dbReference>
<keyword evidence="7 10" id="KW-0378">Hydrolase</keyword>
<dbReference type="Gene3D" id="1.10.150.240">
    <property type="entry name" value="Putative phosphatase, domain 2"/>
    <property type="match status" value="1"/>
</dbReference>
<gene>
    <name evidence="10" type="primary">gph</name>
    <name evidence="10" type="ORF">DI616_15410</name>
</gene>
<dbReference type="Proteomes" id="UP000315344">
    <property type="component" value="Unassembled WGS sequence"/>
</dbReference>
<evidence type="ECO:0000256" key="5">
    <source>
        <dbReference type="ARBA" id="ARBA00013078"/>
    </source>
</evidence>
<name>A0A533I3I9_PARDE</name>
<evidence type="ECO:0000313" key="10">
    <source>
        <dbReference type="EMBL" id="TKW65325.1"/>
    </source>
</evidence>
<evidence type="ECO:0000256" key="7">
    <source>
        <dbReference type="ARBA" id="ARBA00022801"/>
    </source>
</evidence>
<dbReference type="InterPro" id="IPR050155">
    <property type="entry name" value="HAD-like_hydrolase_sf"/>
</dbReference>
<reference evidence="10 11" key="1">
    <citation type="journal article" date="2017" name="Nat. Commun.">
        <title>In situ click chemistry generation of cyclooxygenase-2 inhibitors.</title>
        <authorList>
            <person name="Bhardwaj A."/>
            <person name="Kaur J."/>
            <person name="Wuest M."/>
            <person name="Wuest F."/>
        </authorList>
    </citation>
    <scope>NUCLEOTIDE SEQUENCE [LARGE SCALE GENOMIC DNA]</scope>
    <source>
        <strain evidence="10">S2_012_000_R3_94</strain>
    </source>
</reference>
<dbReference type="GO" id="GO:0008967">
    <property type="term" value="F:phosphoglycolate phosphatase activity"/>
    <property type="evidence" value="ECO:0007669"/>
    <property type="project" value="UniProtKB-EC"/>
</dbReference>
<dbReference type="PANTHER" id="PTHR43434:SF1">
    <property type="entry name" value="PHOSPHOGLYCOLATE PHOSPHATASE"/>
    <property type="match status" value="1"/>
</dbReference>
<dbReference type="SFLD" id="SFLDS00003">
    <property type="entry name" value="Haloacid_Dehalogenase"/>
    <property type="match status" value="1"/>
</dbReference>
<dbReference type="EC" id="3.1.3.18" evidence="5"/>
<comment type="caution">
    <text evidence="10">The sequence shown here is derived from an EMBL/GenBank/DDBJ whole genome shotgun (WGS) entry which is preliminary data.</text>
</comment>
<dbReference type="InterPro" id="IPR037512">
    <property type="entry name" value="PGPase_prok"/>
</dbReference>
<dbReference type="AlphaFoldDB" id="A0A533I3I9"/>
<keyword evidence="9" id="KW-0119">Carbohydrate metabolism</keyword>
<dbReference type="InterPro" id="IPR036412">
    <property type="entry name" value="HAD-like_sf"/>
</dbReference>
<dbReference type="GO" id="GO:0046872">
    <property type="term" value="F:metal ion binding"/>
    <property type="evidence" value="ECO:0007669"/>
    <property type="project" value="UniProtKB-KW"/>
</dbReference>
<evidence type="ECO:0000256" key="2">
    <source>
        <dbReference type="ARBA" id="ARBA00001946"/>
    </source>
</evidence>
<dbReference type="Pfam" id="PF13419">
    <property type="entry name" value="HAD_2"/>
    <property type="match status" value="1"/>
</dbReference>
<protein>
    <recommendedName>
        <fullName evidence="5">phosphoglycolate phosphatase</fullName>
        <ecNumber evidence="5">3.1.3.18</ecNumber>
    </recommendedName>
</protein>
<evidence type="ECO:0000256" key="3">
    <source>
        <dbReference type="ARBA" id="ARBA00004818"/>
    </source>
</evidence>
<dbReference type="InterPro" id="IPR041492">
    <property type="entry name" value="HAD_2"/>
</dbReference>
<accession>A0A533I3I9</accession>
<evidence type="ECO:0000313" key="11">
    <source>
        <dbReference type="Proteomes" id="UP000315344"/>
    </source>
</evidence>
<comment type="pathway">
    <text evidence="3">Organic acid metabolism; glycolate biosynthesis; glycolate from 2-phosphoglycolate: step 1/1.</text>
</comment>
<proteinExistence type="inferred from homology"/>
<dbReference type="Gene3D" id="3.40.50.1000">
    <property type="entry name" value="HAD superfamily/HAD-like"/>
    <property type="match status" value="1"/>
</dbReference>
<evidence type="ECO:0000256" key="6">
    <source>
        <dbReference type="ARBA" id="ARBA00022723"/>
    </source>
</evidence>
<dbReference type="SUPFAM" id="SSF56784">
    <property type="entry name" value="HAD-like"/>
    <property type="match status" value="1"/>
</dbReference>
<evidence type="ECO:0000256" key="9">
    <source>
        <dbReference type="ARBA" id="ARBA00023277"/>
    </source>
</evidence>
<dbReference type="InterPro" id="IPR006439">
    <property type="entry name" value="HAD-SF_hydro_IA"/>
</dbReference>
<dbReference type="InterPro" id="IPR023198">
    <property type="entry name" value="PGP-like_dom2"/>
</dbReference>
<sequence length="213" mass="22739">MIVIFDLDGTLIDSVPDIHATANAVLADEGLADFDIETIRSFVGRGVPMLVGQMLDAHGISDTERAERMVANLVARYETAVGLTVPYPGVEAALKVLQARGDILGICTNKPALPAQAVLRHLRLDTYFAEVIGGDSGLPRKPDPAMLQRIHQNLGGGEAVYVGDSETDAETASAAGLPLFLFTEGYRKVPAESLPHRALFSDFSDLPALISRS</sequence>
<dbReference type="SFLD" id="SFLDG01129">
    <property type="entry name" value="C1.5:_HAD__Beta-PGM__Phosphata"/>
    <property type="match status" value="1"/>
</dbReference>
<keyword evidence="6" id="KW-0479">Metal-binding</keyword>
<evidence type="ECO:0000256" key="8">
    <source>
        <dbReference type="ARBA" id="ARBA00022842"/>
    </source>
</evidence>
<comment type="similarity">
    <text evidence="4">Belongs to the HAD-like hydrolase superfamily. CbbY/CbbZ/Gph/YieH family.</text>
</comment>